<comment type="function">
    <text evidence="3">Rab9 effector required for endosome to trans-Golgi network (TGN) transport.</text>
</comment>
<dbReference type="Gene3D" id="2.120.10.80">
    <property type="entry name" value="Kelch-type beta propeller"/>
    <property type="match status" value="2"/>
</dbReference>
<evidence type="ECO:0000256" key="2">
    <source>
        <dbReference type="ARBA" id="ARBA00022737"/>
    </source>
</evidence>
<keyword evidence="1" id="KW-0880">Kelch repeat</keyword>
<accession>A0ABP0F5M8</accession>
<keyword evidence="2" id="KW-0677">Repeat</keyword>
<dbReference type="PANTHER" id="PTHR46647:SF1">
    <property type="entry name" value="RAB9 EFFECTOR PROTEIN WITH KELCH MOTIFS"/>
    <property type="match status" value="1"/>
</dbReference>
<dbReference type="Proteomes" id="UP001642483">
    <property type="component" value="Unassembled WGS sequence"/>
</dbReference>
<evidence type="ECO:0000256" key="4">
    <source>
        <dbReference type="ARBA" id="ARBA00039295"/>
    </source>
</evidence>
<dbReference type="SUPFAM" id="SSF50965">
    <property type="entry name" value="Galactose oxidase, central domain"/>
    <property type="match status" value="1"/>
</dbReference>
<comment type="caution">
    <text evidence="5">The sequence shown here is derived from an EMBL/GenBank/DDBJ whole genome shotgun (WGS) entry which is preliminary data.</text>
</comment>
<dbReference type="InterPro" id="IPR052124">
    <property type="entry name" value="Rab9_kelch_effector"/>
</dbReference>
<dbReference type="InterPro" id="IPR015915">
    <property type="entry name" value="Kelch-typ_b-propeller"/>
</dbReference>
<evidence type="ECO:0000256" key="3">
    <source>
        <dbReference type="ARBA" id="ARBA00037224"/>
    </source>
</evidence>
<organism evidence="5 6">
    <name type="scientific">Clavelina lepadiformis</name>
    <name type="common">Light-bulb sea squirt</name>
    <name type="synonym">Ascidia lepadiformis</name>
    <dbReference type="NCBI Taxonomy" id="159417"/>
    <lineage>
        <taxon>Eukaryota</taxon>
        <taxon>Metazoa</taxon>
        <taxon>Chordata</taxon>
        <taxon>Tunicata</taxon>
        <taxon>Ascidiacea</taxon>
        <taxon>Aplousobranchia</taxon>
        <taxon>Clavelinidae</taxon>
        <taxon>Clavelina</taxon>
    </lineage>
</organism>
<protein>
    <recommendedName>
        <fullName evidence="4">Rab9 effector protein with kelch motifs</fullName>
    </recommendedName>
</protein>
<dbReference type="Pfam" id="PF24681">
    <property type="entry name" value="Kelch_KLHDC2_KLHL20_DRC7"/>
    <property type="match status" value="1"/>
</dbReference>
<evidence type="ECO:0000313" key="5">
    <source>
        <dbReference type="EMBL" id="CAK8673552.1"/>
    </source>
</evidence>
<reference evidence="5 6" key="1">
    <citation type="submission" date="2024-02" db="EMBL/GenBank/DDBJ databases">
        <authorList>
            <person name="Daric V."/>
            <person name="Darras S."/>
        </authorList>
    </citation>
    <scope>NUCLEOTIDE SEQUENCE [LARGE SCALE GENOMIC DNA]</scope>
</reference>
<proteinExistence type="predicted"/>
<gene>
    <name evidence="5" type="ORF">CVLEPA_LOCUS3335</name>
</gene>
<keyword evidence="6" id="KW-1185">Reference proteome</keyword>
<evidence type="ECO:0000313" key="6">
    <source>
        <dbReference type="Proteomes" id="UP001642483"/>
    </source>
</evidence>
<sequence length="411" mass="44519">MELHPILESGQEPKSNLWYVISSLNAPSPRVGQSCVFIHKTHSINIIGGADPSTTHDDIFRLDLLTQTWAKVDSDSFEERYEHCAYVPQSSPTHVFVFGGANKQSNLNSIQLIITDSGKVECSTVNCSGNAPCPRTIHSAASSGDFLYVWGGGEQGANPVMDQQLHVFNSNDNSWKQLIVSGKLPSPRHGHVMAVVGKILYVHGGMSGATFHKDMHAINLTELKCAKVKFRGDIPSSRAAHAACTYKNFIYLFGGMSADGALDDMYQFNTRSSNWIKLKTDCPPPTPRLDHSMILAYLPHKKELKDFDSDGKTSAGIDEIIPVEDSEAPTLSDGDQKPSIVPLDEWGSGEGAGVVTAVEGQLSTLALSERNLPTTSDGSVDRDVPVCVVFGGMDASGNIFNDLLVLKIDET</sequence>
<evidence type="ECO:0000256" key="1">
    <source>
        <dbReference type="ARBA" id="ARBA00022441"/>
    </source>
</evidence>
<dbReference type="PANTHER" id="PTHR46647">
    <property type="entry name" value="RAB9 EFFECTOR PROTEIN WITH KELCH MOTIFS"/>
    <property type="match status" value="1"/>
</dbReference>
<dbReference type="InterPro" id="IPR011043">
    <property type="entry name" value="Gal_Oxase/kelch_b-propeller"/>
</dbReference>
<name>A0ABP0F5M8_CLALP</name>
<dbReference type="EMBL" id="CAWYQH010000002">
    <property type="protein sequence ID" value="CAK8673552.1"/>
    <property type="molecule type" value="Genomic_DNA"/>
</dbReference>